<dbReference type="PATRIC" id="fig|1441730.3.peg.3660"/>
<reference evidence="2 3" key="2">
    <citation type="journal article" date="2016" name="Genome Announc.">
        <title>Draft Genome Sequence of a Versatile Hydrocarbon-Degrading Bacterium, Rhodococcus pyridinivorans Strain KG-16, Collected from Oil Fields in India.</title>
        <authorList>
            <person name="Aggarwal R.K."/>
            <person name="Dawar C."/>
            <person name="Phanindranath R."/>
            <person name="Mutnuri L."/>
            <person name="Dayal A.M."/>
        </authorList>
    </citation>
    <scope>NUCLEOTIDE SEQUENCE [LARGE SCALE GENOMIC DNA]</scope>
    <source>
        <strain evidence="2 3">KG-16</strain>
    </source>
</reference>
<keyword evidence="1" id="KW-0175">Coiled coil</keyword>
<dbReference type="GO" id="GO:0055070">
    <property type="term" value="P:copper ion homeostasis"/>
    <property type="evidence" value="ECO:0007669"/>
    <property type="project" value="InterPro"/>
</dbReference>
<dbReference type="GO" id="GO:0016020">
    <property type="term" value="C:membrane"/>
    <property type="evidence" value="ECO:0007669"/>
    <property type="project" value="InterPro"/>
</dbReference>
<dbReference type="EMBL" id="AZXY01000009">
    <property type="protein sequence ID" value="KSZ57306.1"/>
    <property type="molecule type" value="Genomic_DNA"/>
</dbReference>
<comment type="caution">
    <text evidence="2">The sequence shown here is derived from an EMBL/GenBank/DDBJ whole genome shotgun (WGS) entry which is preliminary data.</text>
</comment>
<reference evidence="3" key="1">
    <citation type="submission" date="2015-01" db="EMBL/GenBank/DDBJ databases">
        <title>Draft genome sequence of Rhodococcus pyridinivorans strain KG-16, a hydrocarbon-degrading bacterium.</title>
        <authorList>
            <person name="Aggarwal R.K."/>
            <person name="Dawar C."/>
        </authorList>
    </citation>
    <scope>NUCLEOTIDE SEQUENCE [LARGE SCALE GENOMIC DNA]</scope>
    <source>
        <strain evidence="3">KG-16</strain>
    </source>
</reference>
<dbReference type="InterPro" id="IPR021522">
    <property type="entry name" value="MctB"/>
</dbReference>
<gene>
    <name evidence="2" type="ORF">Z045_17555</name>
</gene>
<accession>A0A0V9UH27</accession>
<protein>
    <submittedName>
        <fullName evidence="2">Channel-forming protein</fullName>
    </submittedName>
</protein>
<evidence type="ECO:0000313" key="2">
    <source>
        <dbReference type="EMBL" id="KSZ57306.1"/>
    </source>
</evidence>
<organism evidence="2 3">
    <name type="scientific">Rhodococcus pyridinivorans KG-16</name>
    <dbReference type="NCBI Taxonomy" id="1441730"/>
    <lineage>
        <taxon>Bacteria</taxon>
        <taxon>Bacillati</taxon>
        <taxon>Actinomycetota</taxon>
        <taxon>Actinomycetes</taxon>
        <taxon>Mycobacteriales</taxon>
        <taxon>Nocardiaceae</taxon>
        <taxon>Rhodococcus</taxon>
    </lineage>
</organism>
<evidence type="ECO:0000313" key="3">
    <source>
        <dbReference type="Proteomes" id="UP000053060"/>
    </source>
</evidence>
<evidence type="ECO:0000256" key="1">
    <source>
        <dbReference type="SAM" id="Coils"/>
    </source>
</evidence>
<sequence>MISMRHHVVSLVAVFLGLAVGIVLGSGLLADSVVSGLRDDKAELRREIQEAEDHGSRLEAQLLAADGFDSTIGPRIVRDELLDRTVLLVTTPDAAPEDVDAVVRSVGDAGGRVTARIALTDSFVDASGTDQLRTTVTNVVPAGVELQTGAVDPGSLAGDLLGAVLLVDPGTGQPRSTPEERALALTTLRSGGFITYEDGRVEPAQSALVVTGDHSGNAERAGNRGSLVARFAGVVDGRGAGAVLAGRTGAAEGNGPIAVVRADAALAAGLSTVDNLDRESGRLTTVLALREQYDGGAGRYGTGPSATAVTVGSPAR</sequence>
<feature type="coiled-coil region" evidence="1">
    <location>
        <begin position="34"/>
        <end position="61"/>
    </location>
</feature>
<dbReference type="Pfam" id="PF11382">
    <property type="entry name" value="MctB"/>
    <property type="match status" value="1"/>
</dbReference>
<name>A0A0V9UH27_9NOCA</name>
<dbReference type="Proteomes" id="UP000053060">
    <property type="component" value="Unassembled WGS sequence"/>
</dbReference>
<dbReference type="RefSeq" id="WP_060653003.1">
    <property type="nucleotide sequence ID" value="NZ_AZXY01000009.1"/>
</dbReference>
<dbReference type="AlphaFoldDB" id="A0A0V9UH27"/>
<proteinExistence type="predicted"/>